<dbReference type="AlphaFoldDB" id="G4TPK8"/>
<feature type="binding site" evidence="9">
    <location>
        <begin position="174"/>
        <end position="180"/>
    </location>
    <ligand>
        <name>GTP</name>
        <dbReference type="ChEBI" id="CHEBI:37565"/>
    </ligand>
</feature>
<evidence type="ECO:0000256" key="8">
    <source>
        <dbReference type="ARBA" id="ARBA00023288"/>
    </source>
</evidence>
<feature type="binding site" evidence="9">
    <location>
        <begin position="199"/>
        <end position="203"/>
    </location>
    <ligand>
        <name>GTP</name>
        <dbReference type="ChEBI" id="CHEBI:37565"/>
    </ligand>
</feature>
<dbReference type="Proteomes" id="UP000007148">
    <property type="component" value="Unassembled WGS sequence"/>
</dbReference>
<accession>G4TPK8</accession>
<keyword evidence="3 9" id="KW-0547">Nucleotide-binding</keyword>
<dbReference type="SMART" id="SM00275">
    <property type="entry name" value="G_alpha"/>
    <property type="match status" value="1"/>
</dbReference>
<evidence type="ECO:0000256" key="6">
    <source>
        <dbReference type="ARBA" id="ARBA00023139"/>
    </source>
</evidence>
<dbReference type="GO" id="GO:0005737">
    <property type="term" value="C:cytoplasm"/>
    <property type="evidence" value="ECO:0007669"/>
    <property type="project" value="TreeGrafter"/>
</dbReference>
<reference evidence="11 12" key="1">
    <citation type="journal article" date="2011" name="PLoS Pathog.">
        <title>Endophytic Life Strategies Decoded by Genome and Transcriptome Analyses of the Mutualistic Root Symbiont Piriformospora indica.</title>
        <authorList>
            <person name="Zuccaro A."/>
            <person name="Lahrmann U."/>
            <person name="Guldener U."/>
            <person name="Langen G."/>
            <person name="Pfiffi S."/>
            <person name="Biedenkopf D."/>
            <person name="Wong P."/>
            <person name="Samans B."/>
            <person name="Grimm C."/>
            <person name="Basiewicz M."/>
            <person name="Murat C."/>
            <person name="Martin F."/>
            <person name="Kogel K.H."/>
        </authorList>
    </citation>
    <scope>NUCLEOTIDE SEQUENCE [LARGE SCALE GENOMIC DNA]</scope>
    <source>
        <strain evidence="11 12">DSM 11827</strain>
    </source>
</reference>
<name>G4TPK8_SERID</name>
<dbReference type="OrthoDB" id="5817230at2759"/>
<dbReference type="PANTHER" id="PTHR10218">
    <property type="entry name" value="GTP-BINDING PROTEIN ALPHA SUBUNIT"/>
    <property type="match status" value="1"/>
</dbReference>
<dbReference type="GO" id="GO:0001664">
    <property type="term" value="F:G protein-coupled receptor binding"/>
    <property type="evidence" value="ECO:0007669"/>
    <property type="project" value="TreeGrafter"/>
</dbReference>
<keyword evidence="2 10" id="KW-0479">Metal-binding</keyword>
<keyword evidence="6" id="KW-0564">Palmitate</keyword>
<feature type="binding site" evidence="10">
    <location>
        <position position="180"/>
    </location>
    <ligand>
        <name>Mg(2+)</name>
        <dbReference type="ChEBI" id="CHEBI:18420"/>
    </ligand>
</feature>
<evidence type="ECO:0000313" key="11">
    <source>
        <dbReference type="EMBL" id="CCA73251.1"/>
    </source>
</evidence>
<dbReference type="Gene3D" id="3.40.50.300">
    <property type="entry name" value="P-loop containing nucleotide triphosphate hydrolases"/>
    <property type="match status" value="1"/>
</dbReference>
<keyword evidence="7" id="KW-0807">Transducer</keyword>
<gene>
    <name evidence="11" type="ORF">PIIN_07206</name>
</gene>
<dbReference type="GO" id="GO:0031683">
    <property type="term" value="F:G-protein beta/gamma-subunit complex binding"/>
    <property type="evidence" value="ECO:0007669"/>
    <property type="project" value="InterPro"/>
</dbReference>
<dbReference type="GO" id="GO:0005525">
    <property type="term" value="F:GTP binding"/>
    <property type="evidence" value="ECO:0007669"/>
    <property type="project" value="UniProtKB-KW"/>
</dbReference>
<dbReference type="eggNOG" id="KOG0082">
    <property type="taxonomic scope" value="Eukaryota"/>
</dbReference>
<evidence type="ECO:0000256" key="9">
    <source>
        <dbReference type="PIRSR" id="PIRSR601019-1"/>
    </source>
</evidence>
<dbReference type="FunFam" id="3.40.50.300:FF:003800">
    <property type="entry name" value="Guanine nucleotide-binding protein G(k) subunit alpha"/>
    <property type="match status" value="1"/>
</dbReference>
<dbReference type="SUPFAM" id="SSF52540">
    <property type="entry name" value="P-loop containing nucleoside triphosphate hydrolases"/>
    <property type="match status" value="1"/>
</dbReference>
<dbReference type="Pfam" id="PF00503">
    <property type="entry name" value="G-alpha"/>
    <property type="match status" value="1"/>
</dbReference>
<keyword evidence="4 10" id="KW-0460">Magnesium</keyword>
<dbReference type="PROSITE" id="PS51882">
    <property type="entry name" value="G_ALPHA"/>
    <property type="match status" value="1"/>
</dbReference>
<dbReference type="InParanoid" id="G4TPK8"/>
<dbReference type="SUPFAM" id="SSF47895">
    <property type="entry name" value="Transducin (alpha subunit), insertion domain"/>
    <property type="match status" value="1"/>
</dbReference>
<dbReference type="GO" id="GO:0003924">
    <property type="term" value="F:GTPase activity"/>
    <property type="evidence" value="ECO:0007669"/>
    <property type="project" value="InterPro"/>
</dbReference>
<dbReference type="GO" id="GO:0005834">
    <property type="term" value="C:heterotrimeric G-protein complex"/>
    <property type="evidence" value="ECO:0007669"/>
    <property type="project" value="TreeGrafter"/>
</dbReference>
<dbReference type="GO" id="GO:0046872">
    <property type="term" value="F:metal ion binding"/>
    <property type="evidence" value="ECO:0007669"/>
    <property type="project" value="UniProtKB-KW"/>
</dbReference>
<evidence type="ECO:0000313" key="12">
    <source>
        <dbReference type="Proteomes" id="UP000007148"/>
    </source>
</evidence>
<comment type="caution">
    <text evidence="11">The sequence shown here is derived from an EMBL/GenBank/DDBJ whole genome shotgun (WGS) entry which is preliminary data.</text>
</comment>
<dbReference type="EMBL" id="CAFZ01000212">
    <property type="protein sequence ID" value="CCA73251.1"/>
    <property type="molecule type" value="Genomic_DNA"/>
</dbReference>
<organism evidence="11 12">
    <name type="scientific">Serendipita indica (strain DSM 11827)</name>
    <name type="common">Root endophyte fungus</name>
    <name type="synonym">Piriformospora indica</name>
    <dbReference type="NCBI Taxonomy" id="1109443"/>
    <lineage>
        <taxon>Eukaryota</taxon>
        <taxon>Fungi</taxon>
        <taxon>Dikarya</taxon>
        <taxon>Basidiomycota</taxon>
        <taxon>Agaricomycotina</taxon>
        <taxon>Agaricomycetes</taxon>
        <taxon>Sebacinales</taxon>
        <taxon>Serendipitaceae</taxon>
        <taxon>Serendipita</taxon>
    </lineage>
</organism>
<evidence type="ECO:0000256" key="4">
    <source>
        <dbReference type="ARBA" id="ARBA00022842"/>
    </source>
</evidence>
<dbReference type="STRING" id="1109443.G4TPK8"/>
<protein>
    <submittedName>
        <fullName evidence="11">Related to guanine nucleotide-binding protein alpha-2 subunit</fullName>
    </submittedName>
</protein>
<feature type="binding site" evidence="9">
    <location>
        <begin position="268"/>
        <end position="271"/>
    </location>
    <ligand>
        <name>GTP</name>
        <dbReference type="ChEBI" id="CHEBI:37565"/>
    </ligand>
</feature>
<dbReference type="HOGENOM" id="CLU_014184_6_0_1"/>
<keyword evidence="5 9" id="KW-0342">GTP-binding</keyword>
<proteinExistence type="predicted"/>
<feature type="binding site" evidence="10">
    <location>
        <position position="45"/>
    </location>
    <ligand>
        <name>Mg(2+)</name>
        <dbReference type="ChEBI" id="CHEBI:18420"/>
    </ligand>
</feature>
<evidence type="ECO:0000256" key="10">
    <source>
        <dbReference type="PIRSR" id="PIRSR601019-2"/>
    </source>
</evidence>
<dbReference type="InterPro" id="IPR027417">
    <property type="entry name" value="P-loop_NTPase"/>
</dbReference>
<dbReference type="PANTHER" id="PTHR10218:SF242">
    <property type="entry name" value="GUANINE NUCLEOTIDE-BINDING PROTEIN ALPHA-1 SUBUNIT"/>
    <property type="match status" value="1"/>
</dbReference>
<dbReference type="OMA" id="AHETIHI"/>
<evidence type="ECO:0000256" key="3">
    <source>
        <dbReference type="ARBA" id="ARBA00022741"/>
    </source>
</evidence>
<evidence type="ECO:0000256" key="1">
    <source>
        <dbReference type="ARBA" id="ARBA00022707"/>
    </source>
</evidence>
<evidence type="ECO:0000256" key="5">
    <source>
        <dbReference type="ARBA" id="ARBA00023134"/>
    </source>
</evidence>
<dbReference type="InterPro" id="IPR001019">
    <property type="entry name" value="Gprotein_alpha_su"/>
</dbReference>
<evidence type="ECO:0000256" key="2">
    <source>
        <dbReference type="ARBA" id="ARBA00022723"/>
    </source>
</evidence>
<keyword evidence="1" id="KW-0519">Myristate</keyword>
<dbReference type="Gene3D" id="1.10.400.10">
    <property type="entry name" value="GI Alpha 1, domain 2-like"/>
    <property type="match status" value="1"/>
</dbReference>
<keyword evidence="8" id="KW-0449">Lipoprotein</keyword>
<dbReference type="GO" id="GO:0007186">
    <property type="term" value="P:G protein-coupled receptor signaling pathway"/>
    <property type="evidence" value="ECO:0007669"/>
    <property type="project" value="InterPro"/>
</dbReference>
<sequence length="376" mass="42848">MGICASTSVEDEQTRQAEQVMREAKRTTQRQTKVLLLGTGDSGKSTILKQIRVINSVPFTPQEVETFRQIIFSNLVQSMGLILEIMDDEAFNIGCSDNLRQLFETVRGTPDIVDGQPYPKEYQSVLQAIWDDVGVQKAVTIGFKLALPDNLTYYFADLPRLFAHDYVPTEQDILYSRVRTSGIKETEFTAGKRQISVVDVGGQRSERRKWIHCFQDVTAVLFIVSLSGYDQSLVEDRQTNQMQDAMTVWESICSSPWFERTSFILFLNKEDIFKKRIAHSSIRRFFPDYDGKDDYKDGERYFKRRFLHLHNKGLQTLASTADSSTRPKIPSKVASTDARQMYSYITTATDTNVVRNVLGSVNDIILRNNLALSAIV</sequence>
<dbReference type="GO" id="GO:0000750">
    <property type="term" value="P:pheromone-dependent signal transduction involved in conjugation with cellular fusion"/>
    <property type="evidence" value="ECO:0007669"/>
    <property type="project" value="TreeGrafter"/>
</dbReference>
<dbReference type="InterPro" id="IPR011025">
    <property type="entry name" value="GproteinA_insert"/>
</dbReference>
<dbReference type="PRINTS" id="PR00318">
    <property type="entry name" value="GPROTEINA"/>
</dbReference>
<evidence type="ECO:0000256" key="7">
    <source>
        <dbReference type="ARBA" id="ARBA00023224"/>
    </source>
</evidence>
<keyword evidence="12" id="KW-1185">Reference proteome</keyword>
<dbReference type="CDD" id="cd00066">
    <property type="entry name" value="G-alpha"/>
    <property type="match status" value="1"/>
</dbReference>